<dbReference type="Gene3D" id="3.90.180.10">
    <property type="entry name" value="Medium-chain alcohol dehydrogenases, catalytic domain"/>
    <property type="match status" value="1"/>
</dbReference>
<dbReference type="PANTHER" id="PTHR43401:SF5">
    <property type="entry name" value="ALCOHOL DEHYDROGENASE-RELATED"/>
    <property type="match status" value="1"/>
</dbReference>
<dbReference type="AlphaFoldDB" id="A0A9W8QD68"/>
<sequence length="363" mass="38974">MEALTARDHNQPLSIQKVDIPEPGADDVIIKVVAAGLTPGVVKMVNAGRSHLPTTVGHEAAGVVSAVGSNVTNVATGDRVRLHPILSCRNCQLCLQGQDQMCDSAAIMGFASFSPRKELYEKYHDGTVAEFVRAPSWLVDHLPTDVSFETGAKLHDLATAARAIKLARLPDNATIVLTAPTGAMGALSLRVAEKFGIGKIVLVGRSKERMDMVRQFATVPTEIYHVSNEDSGNQNVVKELVALAPEGIDAIIDYLPSGNLISKLLPAMSSGGVLVHYGGNPNLIQVPLVAVMAKCWTIIGARAHTREDAKECLQWLSSGEVAIDDLITHRFKASEVDKMLQLMDSRDEHMLLTVLNIEAPAVV</sequence>
<dbReference type="InterPro" id="IPR013149">
    <property type="entry name" value="ADH-like_C"/>
</dbReference>
<name>A0A9W8QD68_AKAMU</name>
<evidence type="ECO:0000313" key="8">
    <source>
        <dbReference type="EMBL" id="KAJ4153052.1"/>
    </source>
</evidence>
<gene>
    <name evidence="8" type="ORF">LMH87_009560</name>
</gene>
<accession>A0A9W8QD68</accession>
<dbReference type="GeneID" id="80896719"/>
<dbReference type="SUPFAM" id="SSF51735">
    <property type="entry name" value="NAD(P)-binding Rossmann-fold domains"/>
    <property type="match status" value="1"/>
</dbReference>
<keyword evidence="9" id="KW-1185">Reference proteome</keyword>
<feature type="domain" description="Alcohol dehydrogenase-like C-terminal" evidence="6">
    <location>
        <begin position="184"/>
        <end position="317"/>
    </location>
</feature>
<dbReference type="Gene3D" id="3.40.50.720">
    <property type="entry name" value="NAD(P)-binding Rossmann-like Domain"/>
    <property type="match status" value="1"/>
</dbReference>
<keyword evidence="3 5" id="KW-0862">Zinc</keyword>
<dbReference type="RefSeq" id="XP_056053710.1">
    <property type="nucleotide sequence ID" value="XM_056196576.1"/>
</dbReference>
<dbReference type="Pfam" id="PF08240">
    <property type="entry name" value="ADH_N"/>
    <property type="match status" value="1"/>
</dbReference>
<comment type="similarity">
    <text evidence="5">Belongs to the zinc-containing alcohol dehydrogenase family.</text>
</comment>
<dbReference type="Pfam" id="PF00107">
    <property type="entry name" value="ADH_zinc_N"/>
    <property type="match status" value="1"/>
</dbReference>
<reference evidence="8" key="1">
    <citation type="journal article" date="2023" name="Access Microbiol">
        <title>De-novo genome assembly for Akanthomyces muscarius, a biocontrol agent of insect agricultural pests.</title>
        <authorList>
            <person name="Erdos Z."/>
            <person name="Studholme D.J."/>
            <person name="Raymond B."/>
            <person name="Sharma M."/>
        </authorList>
    </citation>
    <scope>NUCLEOTIDE SEQUENCE</scope>
    <source>
        <strain evidence="8">Ve6</strain>
    </source>
</reference>
<keyword evidence="4" id="KW-0560">Oxidoreductase</keyword>
<dbReference type="KEGG" id="amus:LMH87_009560"/>
<evidence type="ECO:0008006" key="10">
    <source>
        <dbReference type="Google" id="ProtNLM"/>
    </source>
</evidence>
<dbReference type="SUPFAM" id="SSF50129">
    <property type="entry name" value="GroES-like"/>
    <property type="match status" value="1"/>
</dbReference>
<dbReference type="InterPro" id="IPR002328">
    <property type="entry name" value="ADH_Zn_CS"/>
</dbReference>
<dbReference type="PROSITE" id="PS00059">
    <property type="entry name" value="ADH_ZINC"/>
    <property type="match status" value="1"/>
</dbReference>
<evidence type="ECO:0000256" key="2">
    <source>
        <dbReference type="ARBA" id="ARBA00022723"/>
    </source>
</evidence>
<evidence type="ECO:0000313" key="9">
    <source>
        <dbReference type="Proteomes" id="UP001144673"/>
    </source>
</evidence>
<comment type="cofactor">
    <cofactor evidence="5">
        <name>Zn(2+)</name>
        <dbReference type="ChEBI" id="CHEBI:29105"/>
    </cofactor>
</comment>
<dbReference type="InterPro" id="IPR013154">
    <property type="entry name" value="ADH-like_N"/>
</dbReference>
<evidence type="ECO:0000259" key="6">
    <source>
        <dbReference type="Pfam" id="PF00107"/>
    </source>
</evidence>
<dbReference type="GO" id="GO:0008270">
    <property type="term" value="F:zinc ion binding"/>
    <property type="evidence" value="ECO:0007669"/>
    <property type="project" value="InterPro"/>
</dbReference>
<evidence type="ECO:0000259" key="7">
    <source>
        <dbReference type="Pfam" id="PF08240"/>
    </source>
</evidence>
<feature type="domain" description="Alcohol dehydrogenase-like N-terminal" evidence="7">
    <location>
        <begin position="24"/>
        <end position="142"/>
    </location>
</feature>
<dbReference type="InterPro" id="IPR036291">
    <property type="entry name" value="NAD(P)-bd_dom_sf"/>
</dbReference>
<comment type="caution">
    <text evidence="8">The sequence shown here is derived from an EMBL/GenBank/DDBJ whole genome shotgun (WGS) entry which is preliminary data.</text>
</comment>
<dbReference type="GO" id="GO:0016491">
    <property type="term" value="F:oxidoreductase activity"/>
    <property type="evidence" value="ECO:0007669"/>
    <property type="project" value="UniProtKB-KW"/>
</dbReference>
<organism evidence="8 9">
    <name type="scientific">Akanthomyces muscarius</name>
    <name type="common">Entomopathogenic fungus</name>
    <name type="synonym">Lecanicillium muscarium</name>
    <dbReference type="NCBI Taxonomy" id="2231603"/>
    <lineage>
        <taxon>Eukaryota</taxon>
        <taxon>Fungi</taxon>
        <taxon>Dikarya</taxon>
        <taxon>Ascomycota</taxon>
        <taxon>Pezizomycotina</taxon>
        <taxon>Sordariomycetes</taxon>
        <taxon>Hypocreomycetidae</taxon>
        <taxon>Hypocreales</taxon>
        <taxon>Cordycipitaceae</taxon>
        <taxon>Akanthomyces</taxon>
    </lineage>
</organism>
<dbReference type="InterPro" id="IPR050129">
    <property type="entry name" value="Zn_alcohol_dh"/>
</dbReference>
<evidence type="ECO:0000256" key="5">
    <source>
        <dbReference type="RuleBase" id="RU361277"/>
    </source>
</evidence>
<dbReference type="InterPro" id="IPR011032">
    <property type="entry name" value="GroES-like_sf"/>
</dbReference>
<proteinExistence type="inferred from homology"/>
<protein>
    <recommendedName>
        <fullName evidence="10">Enoyl reductase (ER) domain-containing protein</fullName>
    </recommendedName>
</protein>
<evidence type="ECO:0000256" key="4">
    <source>
        <dbReference type="ARBA" id="ARBA00023002"/>
    </source>
</evidence>
<comment type="pathway">
    <text evidence="1">Secondary metabolite biosynthesis.</text>
</comment>
<keyword evidence="2 5" id="KW-0479">Metal-binding</keyword>
<dbReference type="Proteomes" id="UP001144673">
    <property type="component" value="Chromosome 5"/>
</dbReference>
<dbReference type="EMBL" id="JAJHUN010000008">
    <property type="protein sequence ID" value="KAJ4153052.1"/>
    <property type="molecule type" value="Genomic_DNA"/>
</dbReference>
<evidence type="ECO:0000256" key="3">
    <source>
        <dbReference type="ARBA" id="ARBA00022833"/>
    </source>
</evidence>
<dbReference type="PANTHER" id="PTHR43401">
    <property type="entry name" value="L-THREONINE 3-DEHYDROGENASE"/>
    <property type="match status" value="1"/>
</dbReference>
<evidence type="ECO:0000256" key="1">
    <source>
        <dbReference type="ARBA" id="ARBA00005179"/>
    </source>
</evidence>